<dbReference type="InterPro" id="IPR017871">
    <property type="entry name" value="ABC_transporter-like_CS"/>
</dbReference>
<dbReference type="InterPro" id="IPR003439">
    <property type="entry name" value="ABC_transporter-like_ATP-bd"/>
</dbReference>
<dbReference type="PROSITE" id="PS50893">
    <property type="entry name" value="ABC_TRANSPORTER_2"/>
    <property type="match status" value="1"/>
</dbReference>
<accession>A0A3B0XUZ7</accession>
<evidence type="ECO:0000256" key="4">
    <source>
        <dbReference type="ARBA" id="ARBA00022840"/>
    </source>
</evidence>
<dbReference type="InterPro" id="IPR003593">
    <property type="entry name" value="AAA+_ATPase"/>
</dbReference>
<dbReference type="GO" id="GO:0005524">
    <property type="term" value="F:ATP binding"/>
    <property type="evidence" value="ECO:0007669"/>
    <property type="project" value="UniProtKB-KW"/>
</dbReference>
<protein>
    <submittedName>
        <fullName evidence="8">ABC transporter involved in cytochrome c biogenesis, ATPase component CcmA</fullName>
    </submittedName>
</protein>
<dbReference type="NCBIfam" id="TIGR01189">
    <property type="entry name" value="ccmA"/>
    <property type="match status" value="1"/>
</dbReference>
<organism evidence="8">
    <name type="scientific">hydrothermal vent metagenome</name>
    <dbReference type="NCBI Taxonomy" id="652676"/>
    <lineage>
        <taxon>unclassified sequences</taxon>
        <taxon>metagenomes</taxon>
        <taxon>ecological metagenomes</taxon>
    </lineage>
</organism>
<name>A0A3B0XUZ7_9ZZZZ</name>
<keyword evidence="1" id="KW-0813">Transport</keyword>
<dbReference type="EMBL" id="UOFI01000132">
    <property type="protein sequence ID" value="VAW68570.1"/>
    <property type="molecule type" value="Genomic_DNA"/>
</dbReference>
<feature type="domain" description="ABC transporter" evidence="7">
    <location>
        <begin position="8"/>
        <end position="222"/>
    </location>
</feature>
<dbReference type="Gene3D" id="3.40.50.300">
    <property type="entry name" value="P-loop containing nucleotide triphosphate hydrolases"/>
    <property type="match status" value="1"/>
</dbReference>
<dbReference type="PANTHER" id="PTHR43499">
    <property type="entry name" value="ABC TRANSPORTER I FAMILY MEMBER 1"/>
    <property type="match status" value="1"/>
</dbReference>
<dbReference type="GO" id="GO:0017004">
    <property type="term" value="P:cytochrome complex assembly"/>
    <property type="evidence" value="ECO:0007669"/>
    <property type="project" value="UniProtKB-KW"/>
</dbReference>
<evidence type="ECO:0000256" key="1">
    <source>
        <dbReference type="ARBA" id="ARBA00022448"/>
    </source>
</evidence>
<dbReference type="SUPFAM" id="SSF52540">
    <property type="entry name" value="P-loop containing nucleoside triphosphate hydrolases"/>
    <property type="match status" value="1"/>
</dbReference>
<proteinExistence type="predicted"/>
<evidence type="ECO:0000256" key="5">
    <source>
        <dbReference type="ARBA" id="ARBA00022967"/>
    </source>
</evidence>
<evidence type="ECO:0000313" key="8">
    <source>
        <dbReference type="EMBL" id="VAW68570.1"/>
    </source>
</evidence>
<keyword evidence="3" id="KW-0201">Cytochrome c-type biogenesis</keyword>
<keyword evidence="5" id="KW-1278">Translocase</keyword>
<keyword evidence="4" id="KW-0067">ATP-binding</keyword>
<dbReference type="NCBIfam" id="NF010061">
    <property type="entry name" value="PRK13538.1"/>
    <property type="match status" value="1"/>
</dbReference>
<gene>
    <name evidence="8" type="ORF">MNBD_GAMMA09-3201</name>
</gene>
<keyword evidence="2" id="KW-0547">Nucleotide-binding</keyword>
<keyword evidence="6" id="KW-0472">Membrane</keyword>
<evidence type="ECO:0000256" key="6">
    <source>
        <dbReference type="ARBA" id="ARBA00023136"/>
    </source>
</evidence>
<dbReference type="InterPro" id="IPR005895">
    <property type="entry name" value="ABC_transptr_haem_export_CcmA"/>
</dbReference>
<evidence type="ECO:0000256" key="3">
    <source>
        <dbReference type="ARBA" id="ARBA00022748"/>
    </source>
</evidence>
<sequence length="222" mass="24468">MVEATAGLVIKAISCTRGYRDLFSDLDFELCAGQVLRVEGKNGSGKTSLLRIMAGLSQPVEGDVLWQGRKIHHAESTYLQNLLFIGHRAGIKFELSPIENLQMYLALNGGRLEASASVTAIEEALYRVGLYGFEDVPCAYLSAGQKRRVALAQLFLTKTRCWILDEPYTSLDVVAVGMLEGLFNQHVSDGGMLVITSHQPVTLECSEQYRLALPDTQLEQMV</sequence>
<dbReference type="SMART" id="SM00382">
    <property type="entry name" value="AAA"/>
    <property type="match status" value="1"/>
</dbReference>
<dbReference type="PANTHER" id="PTHR43499:SF1">
    <property type="entry name" value="ABC TRANSPORTER I FAMILY MEMBER 1"/>
    <property type="match status" value="1"/>
</dbReference>
<dbReference type="Pfam" id="PF00005">
    <property type="entry name" value="ABC_tran"/>
    <property type="match status" value="1"/>
</dbReference>
<reference evidence="8" key="1">
    <citation type="submission" date="2018-06" db="EMBL/GenBank/DDBJ databases">
        <authorList>
            <person name="Zhirakovskaya E."/>
        </authorList>
    </citation>
    <scope>NUCLEOTIDE SEQUENCE</scope>
</reference>
<evidence type="ECO:0000256" key="2">
    <source>
        <dbReference type="ARBA" id="ARBA00022741"/>
    </source>
</evidence>
<dbReference type="PROSITE" id="PS00211">
    <property type="entry name" value="ABC_TRANSPORTER_1"/>
    <property type="match status" value="1"/>
</dbReference>
<dbReference type="AlphaFoldDB" id="A0A3B0XUZ7"/>
<dbReference type="GO" id="GO:0022857">
    <property type="term" value="F:transmembrane transporter activity"/>
    <property type="evidence" value="ECO:0007669"/>
    <property type="project" value="InterPro"/>
</dbReference>
<dbReference type="InterPro" id="IPR027417">
    <property type="entry name" value="P-loop_NTPase"/>
</dbReference>
<evidence type="ECO:0000259" key="7">
    <source>
        <dbReference type="PROSITE" id="PS50893"/>
    </source>
</evidence>
<dbReference type="GO" id="GO:0016887">
    <property type="term" value="F:ATP hydrolysis activity"/>
    <property type="evidence" value="ECO:0007669"/>
    <property type="project" value="InterPro"/>
</dbReference>